<accession>A3MV11</accession>
<feature type="transmembrane region" description="Helical" evidence="1">
    <location>
        <begin position="143"/>
        <end position="176"/>
    </location>
</feature>
<evidence type="ECO:0000256" key="1">
    <source>
        <dbReference type="SAM" id="Phobius"/>
    </source>
</evidence>
<keyword evidence="1" id="KW-0472">Membrane</keyword>
<reference evidence="2" key="1">
    <citation type="submission" date="2007-02" db="EMBL/GenBank/DDBJ databases">
        <title>Complete sequence of Pyrobaculum calidifontis JCM 11548.</title>
        <authorList>
            <consortium name="US DOE Joint Genome Institute"/>
            <person name="Copeland A."/>
            <person name="Lucas S."/>
            <person name="Lapidus A."/>
            <person name="Barry K."/>
            <person name="Glavina del Rio T."/>
            <person name="Dalin E."/>
            <person name="Tice H."/>
            <person name="Pitluck S."/>
            <person name="Chain P."/>
            <person name="Malfatti S."/>
            <person name="Shin M."/>
            <person name="Vergez L."/>
            <person name="Schmutz J."/>
            <person name="Larimer F."/>
            <person name="Land M."/>
            <person name="Hauser L."/>
            <person name="Kyrpides N."/>
            <person name="Mikhailova N."/>
            <person name="Cozen A.E."/>
            <person name="Fitz-Gibbon S.T."/>
            <person name="House C.H."/>
            <person name="Saltikov C."/>
            <person name="Lowe T.M."/>
            <person name="Richardson P."/>
        </authorList>
    </citation>
    <scope>NUCLEOTIDE SEQUENCE [LARGE SCALE GENOMIC DNA]</scope>
    <source>
        <strain evidence="2">JCM 11548</strain>
    </source>
</reference>
<evidence type="ECO:0000313" key="3">
    <source>
        <dbReference type="Proteomes" id="UP000001431"/>
    </source>
</evidence>
<dbReference type="AlphaFoldDB" id="A3MV11"/>
<sequence length="178" mass="19934">MLADYIVHKIQTLQEKAYNKLVLILAASSLGSVLISGVSLIFNSPTKYLAYVVLLVGALAAKAVLKKTERKIRLLLAKPEKEIYAKKYLAALKDEYDEEELLRRLATEPKVEDPLARREKKPLEAARFFIRGRYAALKARVRVVLLSTAIAAALPHLIVVKDVGVVMVMLLIVWLLKN</sequence>
<name>A3MV11_PYRCJ</name>
<dbReference type="OrthoDB" id="29219at2157"/>
<feature type="transmembrane region" description="Helical" evidence="1">
    <location>
        <begin position="48"/>
        <end position="65"/>
    </location>
</feature>
<gene>
    <name evidence="2" type="ordered locus">Pcal_1053</name>
</gene>
<dbReference type="GeneID" id="4909326"/>
<organism evidence="2 3">
    <name type="scientific">Pyrobaculum calidifontis (strain DSM 21063 / JCM 11548 / VA1)</name>
    <dbReference type="NCBI Taxonomy" id="410359"/>
    <lineage>
        <taxon>Archaea</taxon>
        <taxon>Thermoproteota</taxon>
        <taxon>Thermoprotei</taxon>
        <taxon>Thermoproteales</taxon>
        <taxon>Thermoproteaceae</taxon>
        <taxon>Pyrobaculum</taxon>
    </lineage>
</organism>
<keyword evidence="3" id="KW-1185">Reference proteome</keyword>
<dbReference type="STRING" id="410359.Pcal_1053"/>
<dbReference type="RefSeq" id="WP_011849736.1">
    <property type="nucleotide sequence ID" value="NC_009073.1"/>
</dbReference>
<proteinExistence type="predicted"/>
<keyword evidence="1" id="KW-1133">Transmembrane helix</keyword>
<protein>
    <submittedName>
        <fullName evidence="2">Uncharacterized protein</fullName>
    </submittedName>
</protein>
<feature type="transmembrane region" description="Helical" evidence="1">
    <location>
        <begin position="21"/>
        <end position="42"/>
    </location>
</feature>
<keyword evidence="1" id="KW-0812">Transmembrane</keyword>
<dbReference type="EMBL" id="CP000561">
    <property type="protein sequence ID" value="ABO08478.1"/>
    <property type="molecule type" value="Genomic_DNA"/>
</dbReference>
<dbReference type="KEGG" id="pcl:Pcal_1053"/>
<dbReference type="eggNOG" id="arCOG05557">
    <property type="taxonomic scope" value="Archaea"/>
</dbReference>
<evidence type="ECO:0000313" key="2">
    <source>
        <dbReference type="EMBL" id="ABO08478.1"/>
    </source>
</evidence>
<dbReference type="HOGENOM" id="CLU_1493026_0_0_2"/>
<dbReference type="Proteomes" id="UP000001431">
    <property type="component" value="Chromosome"/>
</dbReference>